<proteinExistence type="predicted"/>
<keyword evidence="2" id="KW-0812">Transmembrane</keyword>
<name>A0A223S106_9ACTN</name>
<dbReference type="AlphaFoldDB" id="A0A223S106"/>
<sequence>MVGAWLLRSRLVRVGVLRSRLLWARVLLRSTGAGLLRRRARVVGVLLRALLPRPLLVRTLLIGTGLVRARRPRRPRVRRLGTRVLRARSRLLGMRGLLRAGGRVRRVGLGLLRVGGGVLVRGGLPVGQMRGHLRAARRSLECRSLNGRVTLGGLGGGLLEPLRLLRWRQRCRGRRLLGDRISGRFGESLDRCLGGGVQGCRVRRGRLFRGGLLQRGELLGLGDVVERGLVRRLYRLVRVRGRSHGRASGGVALPHAGGMRRRRGHLVPPLVPRRGGRCPRGRVRLGHDGGRGRVPRFLRGGGLRRLRWLGRGMVRPRRGGVTRLRPHRRRPGYLVVAHGRHGRRVDLCVRLGLRFLDGRGRRHLGMRGLGRLLPLAPVRLRRGFRRRVGGRLGCLRTHRRCVLLPVLALVLLAAVVLEVTVAGSLWTARPLWARWRLRPAPRSG</sequence>
<evidence type="ECO:0000313" key="4">
    <source>
        <dbReference type="Proteomes" id="UP000215005"/>
    </source>
</evidence>
<evidence type="ECO:0000256" key="2">
    <source>
        <dbReference type="SAM" id="Phobius"/>
    </source>
</evidence>
<evidence type="ECO:0000256" key="1">
    <source>
        <dbReference type="SAM" id="MobiDB-lite"/>
    </source>
</evidence>
<feature type="transmembrane region" description="Helical" evidence="2">
    <location>
        <begin position="402"/>
        <end position="428"/>
    </location>
</feature>
<dbReference type="EMBL" id="CP022753">
    <property type="protein sequence ID" value="ASU81822.1"/>
    <property type="molecule type" value="Genomic_DNA"/>
</dbReference>
<accession>A0A223S106</accession>
<keyword evidence="4" id="KW-1185">Reference proteome</keyword>
<dbReference type="KEGG" id="ngv:CDO52_02605"/>
<feature type="region of interest" description="Disordered" evidence="1">
    <location>
        <begin position="262"/>
        <end position="286"/>
    </location>
</feature>
<protein>
    <submittedName>
        <fullName evidence="3">Uncharacterized protein</fullName>
    </submittedName>
</protein>
<gene>
    <name evidence="3" type="ORF">CDO52_02605</name>
</gene>
<keyword evidence="2" id="KW-0472">Membrane</keyword>
<evidence type="ECO:0000313" key="3">
    <source>
        <dbReference type="EMBL" id="ASU81822.1"/>
    </source>
</evidence>
<keyword evidence="2" id="KW-1133">Transmembrane helix</keyword>
<dbReference type="Proteomes" id="UP000215005">
    <property type="component" value="Chromosome"/>
</dbReference>
<reference evidence="3 4" key="1">
    <citation type="submission" date="2017-08" db="EMBL/GenBank/DDBJ databases">
        <title>The complete genome sequence of Nocardiopsis gilva YIM 90087.</title>
        <authorList>
            <person name="Yin M."/>
            <person name="Tang S."/>
        </authorList>
    </citation>
    <scope>NUCLEOTIDE SEQUENCE [LARGE SCALE GENOMIC DNA]</scope>
    <source>
        <strain evidence="3 4">YIM 90087</strain>
    </source>
</reference>
<organism evidence="3 4">
    <name type="scientific">Nocardiopsis gilva YIM 90087</name>
    <dbReference type="NCBI Taxonomy" id="1235441"/>
    <lineage>
        <taxon>Bacteria</taxon>
        <taxon>Bacillati</taxon>
        <taxon>Actinomycetota</taxon>
        <taxon>Actinomycetes</taxon>
        <taxon>Streptosporangiales</taxon>
        <taxon>Nocardiopsidaceae</taxon>
        <taxon>Nocardiopsis</taxon>
    </lineage>
</organism>
<feature type="compositionally biased region" description="Basic residues" evidence="1">
    <location>
        <begin position="274"/>
        <end position="284"/>
    </location>
</feature>